<evidence type="ECO:0000313" key="12">
    <source>
        <dbReference type="Proteomes" id="UP000281738"/>
    </source>
</evidence>
<dbReference type="PANTHER" id="PTHR28259:SF1">
    <property type="entry name" value="FLUORIDE EXPORT PROTEIN 1-RELATED"/>
    <property type="match status" value="1"/>
</dbReference>
<evidence type="ECO:0000313" key="11">
    <source>
        <dbReference type="EMBL" id="ROR92605.1"/>
    </source>
</evidence>
<comment type="function">
    <text evidence="9 10">Fluoride-specific ion channel. Important for reducing fluoride concentration in the cell, thus reducing its toxicity.</text>
</comment>
<evidence type="ECO:0000256" key="1">
    <source>
        <dbReference type="ARBA" id="ARBA00004651"/>
    </source>
</evidence>
<feature type="binding site" evidence="10">
    <location>
        <position position="83"/>
    </location>
    <ligand>
        <name>Na(+)</name>
        <dbReference type="ChEBI" id="CHEBI:29101"/>
        <note>structural</note>
    </ligand>
</feature>
<dbReference type="PANTHER" id="PTHR28259">
    <property type="entry name" value="FLUORIDE EXPORT PROTEIN 1-RELATED"/>
    <property type="match status" value="1"/>
</dbReference>
<gene>
    <name evidence="10" type="primary">fluC</name>
    <name evidence="10" type="synonym">crcB</name>
    <name evidence="11" type="ORF">EDD33_3498</name>
</gene>
<feature type="transmembrane region" description="Helical" evidence="10">
    <location>
        <begin position="42"/>
        <end position="61"/>
    </location>
</feature>
<keyword evidence="5 10" id="KW-0472">Membrane</keyword>
<comment type="similarity">
    <text evidence="7 10">Belongs to the fluoride channel Fluc/FEX (TC 1.A.43) family.</text>
</comment>
<keyword evidence="3 10" id="KW-0812">Transmembrane</keyword>
<evidence type="ECO:0000256" key="9">
    <source>
        <dbReference type="ARBA" id="ARBA00049940"/>
    </source>
</evidence>
<dbReference type="InterPro" id="IPR003691">
    <property type="entry name" value="FluC"/>
</dbReference>
<keyword evidence="2 10" id="KW-1003">Cell membrane</keyword>
<organism evidence="11 12">
    <name type="scientific">Nocardioides aurantiacus</name>
    <dbReference type="NCBI Taxonomy" id="86796"/>
    <lineage>
        <taxon>Bacteria</taxon>
        <taxon>Bacillati</taxon>
        <taxon>Actinomycetota</taxon>
        <taxon>Actinomycetes</taxon>
        <taxon>Propionibacteriales</taxon>
        <taxon>Nocardioidaceae</taxon>
        <taxon>Nocardioides</taxon>
    </lineage>
</organism>
<keyword evidence="10" id="KW-0406">Ion transport</keyword>
<keyword evidence="10" id="KW-0813">Transport</keyword>
<evidence type="ECO:0000256" key="6">
    <source>
        <dbReference type="ARBA" id="ARBA00023303"/>
    </source>
</evidence>
<evidence type="ECO:0000256" key="5">
    <source>
        <dbReference type="ARBA" id="ARBA00023136"/>
    </source>
</evidence>
<dbReference type="GO" id="GO:0062054">
    <property type="term" value="F:fluoride channel activity"/>
    <property type="evidence" value="ECO:0007669"/>
    <property type="project" value="UniProtKB-UniRule"/>
</dbReference>
<accession>A0A3N2CYH7</accession>
<keyword evidence="10" id="KW-0479">Metal-binding</keyword>
<dbReference type="AlphaFoldDB" id="A0A3N2CYH7"/>
<comment type="caution">
    <text evidence="11">The sequence shown here is derived from an EMBL/GenBank/DDBJ whole genome shotgun (WGS) entry which is preliminary data.</text>
</comment>
<keyword evidence="12" id="KW-1185">Reference proteome</keyword>
<evidence type="ECO:0000256" key="3">
    <source>
        <dbReference type="ARBA" id="ARBA00022692"/>
    </source>
</evidence>
<comment type="subcellular location">
    <subcellularLocation>
        <location evidence="1 10">Cell membrane</location>
        <topology evidence="1 10">Multi-pass membrane protein</topology>
    </subcellularLocation>
</comment>
<evidence type="ECO:0000256" key="2">
    <source>
        <dbReference type="ARBA" id="ARBA00022475"/>
    </source>
</evidence>
<dbReference type="GO" id="GO:0046872">
    <property type="term" value="F:metal ion binding"/>
    <property type="evidence" value="ECO:0007669"/>
    <property type="project" value="UniProtKB-KW"/>
</dbReference>
<dbReference type="HAMAP" id="MF_00454">
    <property type="entry name" value="FluC"/>
    <property type="match status" value="1"/>
</dbReference>
<keyword evidence="10" id="KW-0915">Sodium</keyword>
<dbReference type="Proteomes" id="UP000281738">
    <property type="component" value="Unassembled WGS sequence"/>
</dbReference>
<feature type="transmembrane region" description="Helical" evidence="10">
    <location>
        <begin position="102"/>
        <end position="122"/>
    </location>
</feature>
<feature type="transmembrane region" description="Helical" evidence="10">
    <location>
        <begin position="12"/>
        <end position="36"/>
    </location>
</feature>
<reference evidence="11 12" key="1">
    <citation type="submission" date="2018-11" db="EMBL/GenBank/DDBJ databases">
        <title>Sequencing the genomes of 1000 actinobacteria strains.</title>
        <authorList>
            <person name="Klenk H.-P."/>
        </authorList>
    </citation>
    <scope>NUCLEOTIDE SEQUENCE [LARGE SCALE GENOMIC DNA]</scope>
    <source>
        <strain evidence="11 12">DSM 12652</strain>
    </source>
</reference>
<dbReference type="EMBL" id="RKHO01000001">
    <property type="protein sequence ID" value="ROR92605.1"/>
    <property type="molecule type" value="Genomic_DNA"/>
</dbReference>
<dbReference type="RefSeq" id="WP_211332585.1">
    <property type="nucleotide sequence ID" value="NZ_RKHO01000001.1"/>
</dbReference>
<sequence length="131" mass="13077">MSGSTRPPASHLLAAAVGGVVGALLRWALTLAWPAAPGELPWVVVAINVVGSGLLAALPALPVVRRRDWVAPLLGTGVLGGFTTMSAASVDTVVLLDAGRPVAGAAYVLGTLVGALLTVLLVRRALGGTAR</sequence>
<protein>
    <recommendedName>
        <fullName evidence="10">Fluoride-specific ion channel FluC</fullName>
    </recommendedName>
</protein>
<proteinExistence type="inferred from homology"/>
<comment type="catalytic activity">
    <reaction evidence="8">
        <text>fluoride(in) = fluoride(out)</text>
        <dbReference type="Rhea" id="RHEA:76159"/>
        <dbReference type="ChEBI" id="CHEBI:17051"/>
    </reaction>
    <physiologicalReaction direction="left-to-right" evidence="8">
        <dbReference type="Rhea" id="RHEA:76160"/>
    </physiologicalReaction>
</comment>
<dbReference type="Pfam" id="PF02537">
    <property type="entry name" value="CRCB"/>
    <property type="match status" value="1"/>
</dbReference>
<dbReference type="GO" id="GO:0005886">
    <property type="term" value="C:plasma membrane"/>
    <property type="evidence" value="ECO:0007669"/>
    <property type="project" value="UniProtKB-SubCell"/>
</dbReference>
<evidence type="ECO:0000256" key="4">
    <source>
        <dbReference type="ARBA" id="ARBA00022989"/>
    </source>
</evidence>
<feature type="binding site" evidence="10">
    <location>
        <position position="80"/>
    </location>
    <ligand>
        <name>Na(+)</name>
        <dbReference type="ChEBI" id="CHEBI:29101"/>
        <note>structural</note>
    </ligand>
</feature>
<feature type="transmembrane region" description="Helical" evidence="10">
    <location>
        <begin position="73"/>
        <end position="96"/>
    </location>
</feature>
<keyword evidence="4 10" id="KW-1133">Transmembrane helix</keyword>
<evidence type="ECO:0000256" key="7">
    <source>
        <dbReference type="ARBA" id="ARBA00035120"/>
    </source>
</evidence>
<dbReference type="GO" id="GO:0140114">
    <property type="term" value="P:cellular detoxification of fluoride"/>
    <property type="evidence" value="ECO:0007669"/>
    <property type="project" value="UniProtKB-UniRule"/>
</dbReference>
<comment type="activity regulation">
    <text evidence="10">Na(+) is not transported, but it plays an essential structural role and its presence is essential for fluoride channel function.</text>
</comment>
<keyword evidence="6 10" id="KW-0407">Ion channel</keyword>
<evidence type="ECO:0000256" key="10">
    <source>
        <dbReference type="HAMAP-Rule" id="MF_00454"/>
    </source>
</evidence>
<evidence type="ECO:0000256" key="8">
    <source>
        <dbReference type="ARBA" id="ARBA00035585"/>
    </source>
</evidence>
<name>A0A3N2CYH7_9ACTN</name>